<dbReference type="SUPFAM" id="SSF53041">
    <property type="entry name" value="Resolvase-like"/>
    <property type="match status" value="1"/>
</dbReference>
<evidence type="ECO:0000313" key="9">
    <source>
        <dbReference type="Proteomes" id="UP000052268"/>
    </source>
</evidence>
<dbReference type="InterPro" id="IPR036162">
    <property type="entry name" value="Resolvase-like_N_sf"/>
</dbReference>
<protein>
    <submittedName>
        <fullName evidence="8">Resolvase</fullName>
    </submittedName>
</protein>
<evidence type="ECO:0000256" key="3">
    <source>
        <dbReference type="ARBA" id="ARBA00023125"/>
    </source>
</evidence>
<evidence type="ECO:0000256" key="5">
    <source>
        <dbReference type="PIRSR" id="PIRSR606118-50"/>
    </source>
</evidence>
<evidence type="ECO:0000256" key="2">
    <source>
        <dbReference type="ARBA" id="ARBA00022908"/>
    </source>
</evidence>
<evidence type="ECO:0000256" key="1">
    <source>
        <dbReference type="ARBA" id="ARBA00009913"/>
    </source>
</evidence>
<dbReference type="Pfam" id="PF00239">
    <property type="entry name" value="Resolvase"/>
    <property type="match status" value="1"/>
</dbReference>
<sequence length="198" mass="22068">MQQLSHNGGSLRMKLGYARVSTEDQNLDIQCARLSEAGCEMMFDEKISGAARGRLELEKLMGHLRKDDVLVVTRLDRLARSTIELLHIAERIREKQAGLQSLDEPWADTTSPSGVMIMTVFAGIAQFERSLILSRTDEGRKAAMVRGVTFGRPKKMRPDQAELARQLVLEGKSISSVARTFNVHPATIYRCIEPNGSL</sequence>
<dbReference type="CDD" id="cd00569">
    <property type="entry name" value="HTH_Hin_like"/>
    <property type="match status" value="1"/>
</dbReference>
<dbReference type="InterPro" id="IPR006120">
    <property type="entry name" value="Resolvase_HTH_dom"/>
</dbReference>
<name>A0A0J7XEW1_9SPHN</name>
<dbReference type="GO" id="GO:0000150">
    <property type="term" value="F:DNA strand exchange activity"/>
    <property type="evidence" value="ECO:0007669"/>
    <property type="project" value="InterPro"/>
</dbReference>
<dbReference type="PATRIC" id="fig|1114963.3.peg.4977"/>
<reference evidence="8 9" key="1">
    <citation type="journal article" date="2015" name="G3 (Bethesda)">
        <title>Insights into Ongoing Evolution of the Hexachlorocyclohexane Catabolic Pathway from Comparative Genomics of Ten Sphingomonadaceae Strains.</title>
        <authorList>
            <person name="Pearce S.L."/>
            <person name="Oakeshott J.G."/>
            <person name="Pandey G."/>
        </authorList>
    </citation>
    <scope>NUCLEOTIDE SEQUENCE [LARGE SCALE GENOMIC DNA]</scope>
    <source>
        <strain evidence="8 9">LL02</strain>
    </source>
</reference>
<dbReference type="PANTHER" id="PTHR30461:SF2">
    <property type="entry name" value="SERINE RECOMBINASE PINE-RELATED"/>
    <property type="match status" value="1"/>
</dbReference>
<dbReference type="PROSITE" id="PS00397">
    <property type="entry name" value="RECOMBINASES_1"/>
    <property type="match status" value="1"/>
</dbReference>
<dbReference type="InterPro" id="IPR006118">
    <property type="entry name" value="Recombinase_CS"/>
</dbReference>
<comment type="caution">
    <text evidence="8">The sequence shown here is derived from an EMBL/GenBank/DDBJ whole genome shotgun (WGS) entry which is preliminary data.</text>
</comment>
<evidence type="ECO:0000256" key="4">
    <source>
        <dbReference type="ARBA" id="ARBA00023172"/>
    </source>
</evidence>
<dbReference type="EMBL" id="JACU01000017">
    <property type="protein sequence ID" value="KMS50591.1"/>
    <property type="molecule type" value="Genomic_DNA"/>
</dbReference>
<dbReference type="AlphaFoldDB" id="A0A0J7XEW1"/>
<gene>
    <name evidence="8" type="ORF">V474_06625</name>
</gene>
<comment type="similarity">
    <text evidence="1">Belongs to the site-specific recombinase resolvase family.</text>
</comment>
<dbReference type="Gene3D" id="3.40.50.1390">
    <property type="entry name" value="Resolvase, N-terminal catalytic domain"/>
    <property type="match status" value="1"/>
</dbReference>
<feature type="active site" description="O-(5'-phospho-DNA)-serine intermediate" evidence="5 6">
    <location>
        <position position="21"/>
    </location>
</feature>
<organism evidence="8 9">
    <name type="scientific">Novosphingobium barchaimii LL02</name>
    <dbReference type="NCBI Taxonomy" id="1114963"/>
    <lineage>
        <taxon>Bacteria</taxon>
        <taxon>Pseudomonadati</taxon>
        <taxon>Pseudomonadota</taxon>
        <taxon>Alphaproteobacteria</taxon>
        <taxon>Sphingomonadales</taxon>
        <taxon>Sphingomonadaceae</taxon>
        <taxon>Novosphingobium</taxon>
    </lineage>
</organism>
<dbReference type="GO" id="GO:0015074">
    <property type="term" value="P:DNA integration"/>
    <property type="evidence" value="ECO:0007669"/>
    <property type="project" value="UniProtKB-KW"/>
</dbReference>
<keyword evidence="4" id="KW-0233">DNA recombination</keyword>
<proteinExistence type="inferred from homology"/>
<dbReference type="CDD" id="cd03768">
    <property type="entry name" value="SR_ResInv"/>
    <property type="match status" value="1"/>
</dbReference>
<dbReference type="PANTHER" id="PTHR30461">
    <property type="entry name" value="DNA-INVERTASE FROM LAMBDOID PROPHAGE"/>
    <property type="match status" value="1"/>
</dbReference>
<dbReference type="PROSITE" id="PS51736">
    <property type="entry name" value="RECOMBINASES_3"/>
    <property type="match status" value="1"/>
</dbReference>
<evidence type="ECO:0000256" key="6">
    <source>
        <dbReference type="PROSITE-ProRule" id="PRU10137"/>
    </source>
</evidence>
<dbReference type="Pfam" id="PF02796">
    <property type="entry name" value="HTH_7"/>
    <property type="match status" value="1"/>
</dbReference>
<accession>A0A0J7XEW1</accession>
<dbReference type="InterPro" id="IPR050639">
    <property type="entry name" value="SSR_resolvase"/>
</dbReference>
<evidence type="ECO:0000313" key="8">
    <source>
        <dbReference type="EMBL" id="KMS50591.1"/>
    </source>
</evidence>
<dbReference type="Proteomes" id="UP000052268">
    <property type="component" value="Unassembled WGS sequence"/>
</dbReference>
<dbReference type="SMART" id="SM00857">
    <property type="entry name" value="Resolvase"/>
    <property type="match status" value="1"/>
</dbReference>
<dbReference type="GO" id="GO:0003677">
    <property type="term" value="F:DNA binding"/>
    <property type="evidence" value="ECO:0007669"/>
    <property type="project" value="UniProtKB-KW"/>
</dbReference>
<keyword evidence="3" id="KW-0238">DNA-binding</keyword>
<dbReference type="InterPro" id="IPR006119">
    <property type="entry name" value="Resolv_N"/>
</dbReference>
<dbReference type="SUPFAM" id="SSF46689">
    <property type="entry name" value="Homeodomain-like"/>
    <property type="match status" value="1"/>
</dbReference>
<keyword evidence="2" id="KW-0229">DNA integration</keyword>
<keyword evidence="9" id="KW-1185">Reference proteome</keyword>
<dbReference type="Gene3D" id="1.10.10.60">
    <property type="entry name" value="Homeodomain-like"/>
    <property type="match status" value="1"/>
</dbReference>
<dbReference type="InterPro" id="IPR009057">
    <property type="entry name" value="Homeodomain-like_sf"/>
</dbReference>
<feature type="domain" description="Resolvase/invertase-type recombinase catalytic" evidence="7">
    <location>
        <begin position="13"/>
        <end position="147"/>
    </location>
</feature>
<evidence type="ECO:0000259" key="7">
    <source>
        <dbReference type="PROSITE" id="PS51736"/>
    </source>
</evidence>